<evidence type="ECO:0008006" key="3">
    <source>
        <dbReference type="Google" id="ProtNLM"/>
    </source>
</evidence>
<evidence type="ECO:0000313" key="1">
    <source>
        <dbReference type="EMBL" id="USG60363.1"/>
    </source>
</evidence>
<evidence type="ECO:0000313" key="2">
    <source>
        <dbReference type="Proteomes" id="UP001056291"/>
    </source>
</evidence>
<sequence length="259" mass="29743">MVRYFFTRTARIPGFEVEHNQFLRTARTVFVNFKYRGFVPTILGIMARFASKLQLPVMQKFMFQEQGSEYTWLDTGGIVEVQNLDLPEEKQRAATRYEAASEYEFRDVVERLKIPYKKYHFLDYGSGKGAILAAAVAYPFKSVVGVEHSLMLHEVATKNILEMKRRNSVAAEALNSVHGDAATYQLAPEPHIIYLYNSFDANILRAVAERITHDLVGVQEPIYFLYNNPMHHVVLDENDKFQKISSPFGGKWMVYSVSP</sequence>
<organism evidence="1 2">
    <name type="scientific">Sneathiella marina</name>
    <dbReference type="NCBI Taxonomy" id="2950108"/>
    <lineage>
        <taxon>Bacteria</taxon>
        <taxon>Pseudomonadati</taxon>
        <taxon>Pseudomonadota</taxon>
        <taxon>Alphaproteobacteria</taxon>
        <taxon>Sneathiellales</taxon>
        <taxon>Sneathiellaceae</taxon>
        <taxon>Sneathiella</taxon>
    </lineage>
</organism>
<dbReference type="SUPFAM" id="SSF53335">
    <property type="entry name" value="S-adenosyl-L-methionine-dependent methyltransferases"/>
    <property type="match status" value="1"/>
</dbReference>
<name>A0ABY4VZU8_9PROT</name>
<accession>A0ABY4VZU8</accession>
<dbReference type="Gene3D" id="3.40.50.150">
    <property type="entry name" value="Vaccinia Virus protein VP39"/>
    <property type="match status" value="1"/>
</dbReference>
<dbReference type="EMBL" id="CP098747">
    <property type="protein sequence ID" value="USG60363.1"/>
    <property type="molecule type" value="Genomic_DNA"/>
</dbReference>
<keyword evidence="2" id="KW-1185">Reference proteome</keyword>
<dbReference type="Proteomes" id="UP001056291">
    <property type="component" value="Chromosome"/>
</dbReference>
<dbReference type="InterPro" id="IPR029063">
    <property type="entry name" value="SAM-dependent_MTases_sf"/>
</dbReference>
<gene>
    <name evidence="1" type="ORF">NBZ79_14420</name>
</gene>
<proteinExistence type="predicted"/>
<dbReference type="RefSeq" id="WP_251933244.1">
    <property type="nucleotide sequence ID" value="NZ_CP098747.1"/>
</dbReference>
<reference evidence="1" key="1">
    <citation type="submission" date="2022-06" db="EMBL/GenBank/DDBJ databases">
        <title>Sneathiella actinostolidae sp. nov., isolated from a sea anemonein the Western Pacific Ocean.</title>
        <authorList>
            <person name="Wei M.J."/>
        </authorList>
    </citation>
    <scope>NUCLEOTIDE SEQUENCE</scope>
    <source>
        <strain evidence="1">PHK-P5</strain>
    </source>
</reference>
<protein>
    <recommendedName>
        <fullName evidence="3">DOT1 domain-containing protein</fullName>
    </recommendedName>
</protein>